<feature type="region of interest" description="Disordered" evidence="1">
    <location>
        <begin position="269"/>
        <end position="319"/>
    </location>
</feature>
<sequence length="418" mass="46126">MEGPNDQDNQTKALDRVAARSISLFPLSAVTNNEIGGPNTDRYKLFMFRNRVVFTLADGFGRGLKGARAAEIATRTVINHLKEQNTIVDQKQAGKEILNVIATAHEALLQAEKYSYPEKDGTFDNPATVSLMAGIIMEIQHPNPPAANPSKSPTKKRKTWSLMVASVGSCKAFHYSSRKKVVTQMAYGHPQRFFSNLDPGGRIGPFINNSCPDLRNFFLYMCPCLEEDFIFVVSNGVADNLDPEILGLCPEDLAEISQTPSFSQRISKMLDTKKPQQQPQPQLPPGASPTASPSNNSATTKEPTPDPAPSAAPTKLNLPEDWEDLNPVIRNALKSEYAVQTLNQIINHISNLTPSTLVDSLLDYSSNVTKERRNFLKKYPHRKPPKQSKAYPGHLDHATAICFEIKRPKVPAPSPAQI</sequence>
<feature type="compositionally biased region" description="Low complexity" evidence="1">
    <location>
        <begin position="288"/>
        <end position="300"/>
    </location>
</feature>
<evidence type="ECO:0000256" key="1">
    <source>
        <dbReference type="SAM" id="MobiDB-lite"/>
    </source>
</evidence>
<dbReference type="PANTHER" id="PTHR21586">
    <property type="entry name" value="TIPA"/>
    <property type="match status" value="1"/>
</dbReference>
<organism evidence="2">
    <name type="scientific">Arcella intermedia</name>
    <dbReference type="NCBI Taxonomy" id="1963864"/>
    <lineage>
        <taxon>Eukaryota</taxon>
        <taxon>Amoebozoa</taxon>
        <taxon>Tubulinea</taxon>
        <taxon>Elardia</taxon>
        <taxon>Arcellinida</taxon>
        <taxon>Sphaerothecina</taxon>
        <taxon>Arcellidae</taxon>
        <taxon>Arcella</taxon>
    </lineage>
</organism>
<dbReference type="EMBL" id="GIBP01002788">
    <property type="protein sequence ID" value="NDV31757.1"/>
    <property type="molecule type" value="Transcribed_RNA"/>
</dbReference>
<name>A0A6B2L4G0_9EUKA</name>
<dbReference type="SUPFAM" id="SSF81606">
    <property type="entry name" value="PP2C-like"/>
    <property type="match status" value="1"/>
</dbReference>
<dbReference type="Gene3D" id="3.60.40.10">
    <property type="entry name" value="PPM-type phosphatase domain"/>
    <property type="match status" value="1"/>
</dbReference>
<dbReference type="AlphaFoldDB" id="A0A6B2L4G0"/>
<dbReference type="InterPro" id="IPR036457">
    <property type="entry name" value="PPM-type-like_dom_sf"/>
</dbReference>
<evidence type="ECO:0000313" key="2">
    <source>
        <dbReference type="EMBL" id="NDV31757.1"/>
    </source>
</evidence>
<protein>
    <recommendedName>
        <fullName evidence="3">PPM-type phosphatase domain-containing protein</fullName>
    </recommendedName>
</protein>
<dbReference type="PANTHER" id="PTHR21586:SF0">
    <property type="entry name" value="PP2C-LIKE DOMAIN-CONTAINING PROTEIN CG9801"/>
    <property type="match status" value="1"/>
</dbReference>
<proteinExistence type="predicted"/>
<dbReference type="InterPro" id="IPR053287">
    <property type="entry name" value="PP2C-like_domain"/>
</dbReference>
<evidence type="ECO:0008006" key="3">
    <source>
        <dbReference type="Google" id="ProtNLM"/>
    </source>
</evidence>
<accession>A0A6B2L4G0</accession>
<reference evidence="2" key="1">
    <citation type="journal article" date="2020" name="J. Eukaryot. Microbiol.">
        <title>De novo Sequencing, Assembly and Annotation of the Transcriptome for the Free-Living Testate Amoeba Arcella intermedia.</title>
        <authorList>
            <person name="Ribeiro G.M."/>
            <person name="Porfirio-Sousa A.L."/>
            <person name="Maurer-Alcala X.X."/>
            <person name="Katz L.A."/>
            <person name="Lahr D.J.G."/>
        </authorList>
    </citation>
    <scope>NUCLEOTIDE SEQUENCE</scope>
</reference>